<evidence type="ECO:0000256" key="5">
    <source>
        <dbReference type="ARBA" id="ARBA00023052"/>
    </source>
</evidence>
<dbReference type="GO" id="GO:0030976">
    <property type="term" value="F:thiamine pyrophosphate binding"/>
    <property type="evidence" value="ECO:0007669"/>
    <property type="project" value="InterPro"/>
</dbReference>
<comment type="cofactor">
    <cofactor evidence="1">
        <name>thiamine diphosphate</name>
        <dbReference type="ChEBI" id="CHEBI:58937"/>
    </cofactor>
</comment>
<dbReference type="PIRSF" id="PIRSF000157">
    <property type="entry name" value="Oxoglu_dh_E1"/>
    <property type="match status" value="1"/>
</dbReference>
<name>A0A481XS33_9CILI</name>
<dbReference type="GO" id="GO:0005739">
    <property type="term" value="C:mitochondrion"/>
    <property type="evidence" value="ECO:0007669"/>
    <property type="project" value="TreeGrafter"/>
</dbReference>
<dbReference type="PANTHER" id="PTHR23152:SF4">
    <property type="entry name" value="2-OXOADIPATE DEHYDROGENASE COMPLEX COMPONENT E1"/>
    <property type="match status" value="1"/>
</dbReference>
<evidence type="ECO:0000256" key="1">
    <source>
        <dbReference type="ARBA" id="ARBA00001964"/>
    </source>
</evidence>
<dbReference type="InterPro" id="IPR031717">
    <property type="entry name" value="ODO-1/KGD_C"/>
</dbReference>
<dbReference type="InterPro" id="IPR042179">
    <property type="entry name" value="KGD_C_sf"/>
</dbReference>
<dbReference type="SUPFAM" id="SSF52518">
    <property type="entry name" value="Thiamin diphosphate-binding fold (THDP-binding)"/>
    <property type="match status" value="2"/>
</dbReference>
<dbReference type="GO" id="GO:0045252">
    <property type="term" value="C:oxoglutarate dehydrogenase complex"/>
    <property type="evidence" value="ECO:0007669"/>
    <property type="project" value="TreeGrafter"/>
</dbReference>
<dbReference type="Pfam" id="PF16870">
    <property type="entry name" value="OxoGdeHyase_C"/>
    <property type="match status" value="1"/>
</dbReference>
<dbReference type="GO" id="GO:0004591">
    <property type="term" value="F:oxoglutarate dehydrogenase (succinyl-transferring) activity"/>
    <property type="evidence" value="ECO:0007669"/>
    <property type="project" value="UniProtKB-EC"/>
</dbReference>
<organism evidence="10">
    <name type="scientific">Philasterides dicentrarchi</name>
    <dbReference type="NCBI Taxonomy" id="282688"/>
    <lineage>
        <taxon>Eukaryota</taxon>
        <taxon>Sar</taxon>
        <taxon>Alveolata</taxon>
        <taxon>Ciliophora</taxon>
        <taxon>Intramacronucleata</taxon>
        <taxon>Oligohymenophorea</taxon>
        <taxon>Scuticociliatia</taxon>
        <taxon>Philasterida</taxon>
        <taxon>Philasteridae</taxon>
        <taxon>Philasterides</taxon>
    </lineage>
</organism>
<dbReference type="Pfam" id="PF16078">
    <property type="entry name" value="2-oxogl_dehyd_N"/>
    <property type="match status" value="1"/>
</dbReference>
<dbReference type="InterPro" id="IPR032106">
    <property type="entry name" value="2-oxogl_dehyd_N"/>
</dbReference>
<dbReference type="InterPro" id="IPR001017">
    <property type="entry name" value="DH_E1"/>
</dbReference>
<evidence type="ECO:0000313" key="10">
    <source>
        <dbReference type="EMBL" id="QBK46525.1"/>
    </source>
</evidence>
<evidence type="ECO:0000256" key="6">
    <source>
        <dbReference type="ARBA" id="ARBA00037426"/>
    </source>
</evidence>
<dbReference type="PANTHER" id="PTHR23152">
    <property type="entry name" value="2-OXOGLUTARATE DEHYDROGENASE"/>
    <property type="match status" value="1"/>
</dbReference>
<evidence type="ECO:0000256" key="4">
    <source>
        <dbReference type="ARBA" id="ARBA00023002"/>
    </source>
</evidence>
<dbReference type="InterPro" id="IPR029061">
    <property type="entry name" value="THDP-binding"/>
</dbReference>
<evidence type="ECO:0000256" key="3">
    <source>
        <dbReference type="ARBA" id="ARBA00012280"/>
    </source>
</evidence>
<dbReference type="SMART" id="SM00861">
    <property type="entry name" value="Transket_pyr"/>
    <property type="match status" value="1"/>
</dbReference>
<evidence type="ECO:0000256" key="7">
    <source>
        <dbReference type="ARBA" id="ARBA00040267"/>
    </source>
</evidence>
<comment type="similarity">
    <text evidence="2">Belongs to the alpha-ketoglutarate dehydrogenase family.</text>
</comment>
<feature type="domain" description="Transketolase-like pyrimidine-binding" evidence="9">
    <location>
        <begin position="637"/>
        <end position="854"/>
    </location>
</feature>
<sequence>MMLKKLIQLPKSFAKLNKFTFKSSTPMNSELQKFSETFLSGSQAEYIEQMFDQWNRDKSSVPSSWDAYFKNVARGVDNELAYKYPGLDSEDVMDSQVAKEDKLRKILSDNMKIRILLDNYRTRGHEKADWDPLRLQDYINKLGGKSPDSKTPISHKDYGFTDEDLEKEYYIHDHGAGFTSQSKRIKLKNLIEKMQEVYCNKIGYQYMHLQSHEERYWIRQQIETLDEHSSSPEDLENTGRRLLRDSVFVNFLKNTFTTSKRFGSEGCDSFISGLEAFVDECAQNSVEHVIIGMAHRGRINTLYNVVKKPAEQILAEFQGIGVEYKEDMDEAGDVKYHLGVTHDKVFPNYNNTNVRLTVMPNPSHLETVGPLVYGKTRATQDFTQDHNRDKVIGIIVHGDAALSGQGVVYESIQFQDLESYKVGGIIHIVVNNQIGFTTVPQQNRTSLYCTDVAETVQAPVFHVNADAPDQVDKVMKIAFAFRQKFKKDVIIDIIGYRRHGHNELDQPMFTQPLMYKQIAKLRPVYEIFRDKLFEMGIWTKEQEEQKRLSFHSDLQKAYEESKKPGFKIKDWALREWEILRIPTSWGPMLQTGLPESVITKINEVVNKAPSESEFNMNNQIRKIYDERYESVKQKGMIDYGTAEVLAFGSMLMEGYGVRITGQDVERGTFSHRHSKLNDQKEDRPKYFPLQKLLTQEQKDKNALCIANSHLSEYGVCGFEYGYAISSPNNFVMWEAQFGDFANGAQVIFDNYLASAEAKWGLPNQLVINLPHGLEGQGSEHSSGRIERFVQLCSDDPTKFKLEGDQKMQNVYENCNLQIIVPTTPASFFHALRRQLRREFRKPLIIFQSKKLLKFKQAFSPYKDFLDETEFLPVIHERYLDELVPKDQAKKLVLCSGPIFYTLLEQRRQLQANDIHILRLEQLSPFPYDQLYEELSSYTNAKFIWLQEEHWNQGGNAYVRPRYRRVLKKLMLKGIIKSNDVNIISRPPSAAGAAGSGKQHKKELQDLMSALFESE</sequence>
<dbReference type="EMBL" id="MH630437">
    <property type="protein sequence ID" value="QBK46525.1"/>
    <property type="molecule type" value="mRNA"/>
</dbReference>
<evidence type="ECO:0000259" key="9">
    <source>
        <dbReference type="SMART" id="SM00861"/>
    </source>
</evidence>
<dbReference type="NCBIfam" id="NF008907">
    <property type="entry name" value="PRK12270.1"/>
    <property type="match status" value="1"/>
</dbReference>
<dbReference type="Pfam" id="PF00676">
    <property type="entry name" value="E1_dh"/>
    <property type="match status" value="1"/>
</dbReference>
<dbReference type="Gene3D" id="3.40.50.970">
    <property type="match status" value="1"/>
</dbReference>
<protein>
    <recommendedName>
        <fullName evidence="7">2-oxoglutarate dehydrogenase, mitochondrial</fullName>
        <ecNumber evidence="3">1.2.4.2</ecNumber>
    </recommendedName>
    <alternativeName>
        <fullName evidence="8">2-oxoglutarate dehydrogenase complex component E1</fullName>
    </alternativeName>
</protein>
<keyword evidence="5" id="KW-0786">Thiamine pyrophosphate</keyword>
<evidence type="ECO:0000256" key="8">
    <source>
        <dbReference type="ARBA" id="ARBA00042984"/>
    </source>
</evidence>
<dbReference type="NCBIfam" id="TIGR00239">
    <property type="entry name" value="2oxo_dh_E1"/>
    <property type="match status" value="1"/>
</dbReference>
<dbReference type="InterPro" id="IPR011603">
    <property type="entry name" value="2oxoglutarate_DH_E1"/>
</dbReference>
<dbReference type="EC" id="1.2.4.2" evidence="3"/>
<accession>A0A481XS33</accession>
<dbReference type="InterPro" id="IPR005475">
    <property type="entry name" value="Transketolase-like_Pyr-bd"/>
</dbReference>
<dbReference type="NCBIfam" id="NF006914">
    <property type="entry name" value="PRK09404.1"/>
    <property type="match status" value="1"/>
</dbReference>
<dbReference type="Pfam" id="PF02779">
    <property type="entry name" value="Transket_pyr"/>
    <property type="match status" value="1"/>
</dbReference>
<dbReference type="AlphaFoldDB" id="A0A481XS33"/>
<reference evidence="10" key="1">
    <citation type="submission" date="2018-07" db="EMBL/GenBank/DDBJ databases">
        <title>Hydrogenases in Philasterides dicentrarchi.</title>
        <authorList>
            <person name="Lamas J."/>
            <person name="Folgueira I."/>
            <person name="Defelipe A."/>
            <person name="Sueiro R."/>
            <person name="Leiro J."/>
        </authorList>
    </citation>
    <scope>NUCLEOTIDE SEQUENCE</scope>
</reference>
<dbReference type="Gene3D" id="1.10.287.1150">
    <property type="entry name" value="TPP helical domain"/>
    <property type="match status" value="1"/>
</dbReference>
<dbReference type="Gene3D" id="3.40.50.12470">
    <property type="match status" value="1"/>
</dbReference>
<dbReference type="Gene3D" id="3.40.50.11610">
    <property type="entry name" value="Multifunctional 2-oxoglutarate metabolism enzyme, C-terminal domain"/>
    <property type="match status" value="1"/>
</dbReference>
<proteinExistence type="evidence at transcript level"/>
<evidence type="ECO:0000256" key="2">
    <source>
        <dbReference type="ARBA" id="ARBA00006936"/>
    </source>
</evidence>
<dbReference type="GO" id="GO:0006099">
    <property type="term" value="P:tricarboxylic acid cycle"/>
    <property type="evidence" value="ECO:0007669"/>
    <property type="project" value="TreeGrafter"/>
</dbReference>
<keyword evidence="4" id="KW-0560">Oxidoreductase</keyword>
<comment type="function">
    <text evidence="6">The 2-oxoglutarate dehydrogenase complex catalyzes the overall conversion of 2-oxoglutarate to succinyl-CoA and CO(2). It contains multiple copies of three enzymatic components: 2-oxoglutarate dehydrogenase (E1), dihydrolipoamide succinyltransferase (E2) and lipoamide dehydrogenase (E3).</text>
</comment>
<dbReference type="CDD" id="cd02016">
    <property type="entry name" value="TPP_E1_OGDC_like"/>
    <property type="match status" value="1"/>
</dbReference>